<evidence type="ECO:0000256" key="9">
    <source>
        <dbReference type="ARBA" id="ARBA00053423"/>
    </source>
</evidence>
<dbReference type="GO" id="GO:0031072">
    <property type="term" value="F:heat shock protein binding"/>
    <property type="evidence" value="ECO:0007669"/>
    <property type="project" value="InterPro"/>
</dbReference>
<keyword evidence="2 12" id="KW-0235">DNA replication</keyword>
<evidence type="ECO:0000313" key="28">
    <source>
        <dbReference type="Proteomes" id="UP000436825"/>
    </source>
</evidence>
<feature type="binding site" evidence="12">
    <location>
        <position position="224"/>
    </location>
    <ligand>
        <name>Zn(2+)</name>
        <dbReference type="ChEBI" id="CHEBI:29105"/>
        <label>1</label>
    </ligand>
</feature>
<dbReference type="PANTHER" id="PTHR43096">
    <property type="entry name" value="DNAJ HOMOLOG 1, MITOCHONDRIAL-RELATED"/>
    <property type="match status" value="1"/>
</dbReference>
<dbReference type="FunFam" id="2.10.230.10:FF:000002">
    <property type="entry name" value="Molecular chaperone DnaJ"/>
    <property type="match status" value="1"/>
</dbReference>
<evidence type="ECO:0000313" key="19">
    <source>
        <dbReference type="EMBL" id="KAB4458367.1"/>
    </source>
</evidence>
<dbReference type="PROSITE" id="PS00636">
    <property type="entry name" value="DNAJ_1"/>
    <property type="match status" value="1"/>
</dbReference>
<reference evidence="17 26" key="1">
    <citation type="submission" date="2015-09" db="EMBL/GenBank/DDBJ databases">
        <authorList>
            <consortium name="Pathogen Informatics"/>
        </authorList>
    </citation>
    <scope>NUCLEOTIDE SEQUENCE [LARGE SCALE GENOMIC DNA]</scope>
    <source>
        <strain evidence="17 26">2789STDY5834899</strain>
    </source>
</reference>
<dbReference type="Proteomes" id="UP000460317">
    <property type="component" value="Unassembled WGS sequence"/>
</dbReference>
<dbReference type="GO" id="GO:0042026">
    <property type="term" value="P:protein refolding"/>
    <property type="evidence" value="ECO:0007669"/>
    <property type="project" value="TreeGrafter"/>
</dbReference>
<evidence type="ECO:0000313" key="23">
    <source>
        <dbReference type="EMBL" id="MDC2234327.1"/>
    </source>
</evidence>
<feature type="binding site" evidence="12">
    <location>
        <position position="184"/>
    </location>
    <ligand>
        <name>Zn(2+)</name>
        <dbReference type="ChEBI" id="CHEBI:29105"/>
        <label>2</label>
    </ligand>
</feature>
<evidence type="ECO:0000256" key="7">
    <source>
        <dbReference type="ARBA" id="ARBA00023016"/>
    </source>
</evidence>
<dbReference type="EMBL" id="CZAP01000011">
    <property type="protein sequence ID" value="CUP74614.1"/>
    <property type="molecule type" value="Genomic_DNA"/>
</dbReference>
<keyword evidence="1 12" id="KW-0963">Cytoplasm</keyword>
<evidence type="ECO:0000256" key="1">
    <source>
        <dbReference type="ARBA" id="ARBA00022490"/>
    </source>
</evidence>
<feature type="binding site" evidence="12">
    <location>
        <position position="167"/>
    </location>
    <ligand>
        <name>Zn(2+)</name>
        <dbReference type="ChEBI" id="CHEBI:29105"/>
        <label>1</label>
    </ligand>
</feature>
<comment type="subcellular location">
    <subcellularLocation>
        <location evidence="12">Cytoplasm</location>
    </subcellularLocation>
</comment>
<evidence type="ECO:0000313" key="27">
    <source>
        <dbReference type="Proteomes" id="UP000283616"/>
    </source>
</evidence>
<dbReference type="Gene3D" id="2.60.260.20">
    <property type="entry name" value="Urease metallochaperone UreE, N-terminal domain"/>
    <property type="match status" value="2"/>
</dbReference>
<dbReference type="Proteomes" id="UP000500882">
    <property type="component" value="Chromosome"/>
</dbReference>
<dbReference type="GO" id="GO:0009408">
    <property type="term" value="P:response to heat"/>
    <property type="evidence" value="ECO:0007669"/>
    <property type="project" value="InterPro"/>
</dbReference>
<dbReference type="EMBL" id="WCRW01000002">
    <property type="protein sequence ID" value="KAB4458367.1"/>
    <property type="molecule type" value="Genomic_DNA"/>
</dbReference>
<dbReference type="EMBL" id="JAQNVG010000001">
    <property type="protein sequence ID" value="MDC2234327.1"/>
    <property type="molecule type" value="Genomic_DNA"/>
</dbReference>
<dbReference type="GO" id="GO:0005524">
    <property type="term" value="F:ATP binding"/>
    <property type="evidence" value="ECO:0007669"/>
    <property type="project" value="InterPro"/>
</dbReference>
<dbReference type="NCBIfam" id="NF010882">
    <property type="entry name" value="PRK14289.1"/>
    <property type="match status" value="1"/>
</dbReference>
<keyword evidence="4 12" id="KW-0677">Repeat</keyword>
<dbReference type="GO" id="GO:0006260">
    <property type="term" value="P:DNA replication"/>
    <property type="evidence" value="ECO:0007669"/>
    <property type="project" value="UniProtKB-KW"/>
</dbReference>
<name>A0A0P0FG94_BACT4</name>
<dbReference type="InterPro" id="IPR008971">
    <property type="entry name" value="HSP40/DnaJ_pept-bd"/>
</dbReference>
<proteinExistence type="inferred from homology"/>
<feature type="binding site" evidence="12">
    <location>
        <position position="227"/>
    </location>
    <ligand>
        <name>Zn(2+)</name>
        <dbReference type="ChEBI" id="CHEBI:29105"/>
        <label>1</label>
    </ligand>
</feature>
<sequence>MAEKRDYYEVLEVTKTATVEEIKKAYRKKAIQYHPDKNPGDKEAEEKFKEAAEAYDVLSNPDKRSRYDQFGHAGVSGAAGNGGPFGGFGGEGMSMDDIFSMFGDIFGGRGGGFSGGFGGFSGFGGGGGGSQQRRYRGSDLRVKVKMTLKEISTGVEKKFKLKKYVPCNHCHGTGAEGDGGSETCPTCKGSGSVIRNQQTILGTMQTRTTCPTCNGEGKIIKNKCKECGGDGIVYGEEVVTVKIPAGVAEGMQLSMGGKGNAGKHNGVPGDLLILVEEEPHPDLIRDENDLIYNLLLSFPTAALGGAVEIPTIDGKVKVKIDSGTQPGKVLRLRGKGLPNVNGYGTGDLLVNISIYVPEALNKEEKSTLEKMEASDNFKPSTSVKEKIFKKFKSFFD</sequence>
<evidence type="ECO:0000256" key="8">
    <source>
        <dbReference type="ARBA" id="ARBA00023186"/>
    </source>
</evidence>
<dbReference type="Proteomes" id="UP001156216">
    <property type="component" value="Chromosome"/>
</dbReference>
<dbReference type="KEGG" id="btho:Btheta7330_02876"/>
<dbReference type="HAMAP" id="MF_01152">
    <property type="entry name" value="DnaJ"/>
    <property type="match status" value="1"/>
</dbReference>
<evidence type="ECO:0000256" key="3">
    <source>
        <dbReference type="ARBA" id="ARBA00022723"/>
    </source>
</evidence>
<dbReference type="PROSITE" id="PS50076">
    <property type="entry name" value="DNAJ_2"/>
    <property type="match status" value="1"/>
</dbReference>
<dbReference type="GeneID" id="60927222"/>
<dbReference type="CDD" id="cd10719">
    <property type="entry name" value="DnaJ_zf"/>
    <property type="match status" value="1"/>
</dbReference>
<dbReference type="Proteomes" id="UP001200544">
    <property type="component" value="Unassembled WGS sequence"/>
</dbReference>
<feature type="binding site" evidence="12">
    <location>
        <position position="210"/>
    </location>
    <ligand>
        <name>Zn(2+)</name>
        <dbReference type="ChEBI" id="CHEBI:29105"/>
        <label>2</label>
    </ligand>
</feature>
<dbReference type="Pfam" id="PF00684">
    <property type="entry name" value="DnaJ_CXXCXGXG"/>
    <property type="match status" value="1"/>
</dbReference>
<keyword evidence="7 12" id="KW-0346">Stress response</keyword>
<feature type="zinc finger region" description="CR-type" evidence="13">
    <location>
        <begin position="154"/>
        <end position="236"/>
    </location>
</feature>
<comment type="similarity">
    <text evidence="10 12">Belongs to the DnaJ family.</text>
</comment>
<evidence type="ECO:0000256" key="10">
    <source>
        <dbReference type="ARBA" id="ARBA00061004"/>
    </source>
</evidence>
<dbReference type="InterPro" id="IPR001305">
    <property type="entry name" value="HSP_DnaJ_Cys-rich_dom"/>
</dbReference>
<dbReference type="SUPFAM" id="SSF57938">
    <property type="entry name" value="DnaJ/Hsp40 cysteine-rich domain"/>
    <property type="match status" value="1"/>
</dbReference>
<keyword evidence="5 12" id="KW-0863">Zinc-finger</keyword>
<feature type="binding site" evidence="12">
    <location>
        <position position="187"/>
    </location>
    <ligand>
        <name>Zn(2+)</name>
        <dbReference type="ChEBI" id="CHEBI:29105"/>
        <label>2</label>
    </ligand>
</feature>
<dbReference type="InterPro" id="IPR018253">
    <property type="entry name" value="DnaJ_domain_CS"/>
</dbReference>
<feature type="domain" description="CR-type" evidence="15">
    <location>
        <begin position="154"/>
        <end position="236"/>
    </location>
</feature>
<evidence type="ECO:0000256" key="6">
    <source>
        <dbReference type="ARBA" id="ARBA00022833"/>
    </source>
</evidence>
<dbReference type="GO" id="GO:0005737">
    <property type="term" value="C:cytoplasm"/>
    <property type="evidence" value="ECO:0007669"/>
    <property type="project" value="UniProtKB-SubCell"/>
</dbReference>
<dbReference type="Gene3D" id="2.10.230.10">
    <property type="entry name" value="Heat shock protein DnaJ, cysteine-rich domain"/>
    <property type="match status" value="1"/>
</dbReference>
<evidence type="ECO:0000313" key="21">
    <source>
        <dbReference type="EMBL" id="KAB4480360.1"/>
    </source>
</evidence>
<dbReference type="Gene3D" id="1.10.287.110">
    <property type="entry name" value="DnaJ domain"/>
    <property type="match status" value="1"/>
</dbReference>
<dbReference type="InterPro" id="IPR002939">
    <property type="entry name" value="DnaJ_C"/>
</dbReference>
<dbReference type="FunFam" id="2.60.260.20:FF:000005">
    <property type="entry name" value="Chaperone protein dnaJ 1, mitochondrial"/>
    <property type="match status" value="1"/>
</dbReference>
<dbReference type="PANTHER" id="PTHR43096:SF48">
    <property type="entry name" value="CHAPERONE PROTEIN DNAJ"/>
    <property type="match status" value="1"/>
</dbReference>
<dbReference type="Proteomes" id="UP001217776">
    <property type="component" value="Unassembled WGS sequence"/>
</dbReference>
<evidence type="ECO:0000256" key="5">
    <source>
        <dbReference type="ARBA" id="ARBA00022771"/>
    </source>
</evidence>
<dbReference type="EMBL" id="JAHYQA010000005">
    <property type="protein sequence ID" value="MCE9237798.1"/>
    <property type="molecule type" value="Genomic_DNA"/>
</dbReference>
<reference evidence="24 27" key="2">
    <citation type="submission" date="2018-08" db="EMBL/GenBank/DDBJ databases">
        <title>A genome reference for cultivated species of the human gut microbiota.</title>
        <authorList>
            <person name="Zou Y."/>
            <person name="Xue W."/>
            <person name="Luo G."/>
        </authorList>
    </citation>
    <scope>NUCLEOTIDE SEQUENCE [LARGE SCALE GENOMIC DNA]</scope>
    <source>
        <strain evidence="24 27">AF37-12</strain>
    </source>
</reference>
<evidence type="ECO:0000259" key="14">
    <source>
        <dbReference type="PROSITE" id="PS50076"/>
    </source>
</evidence>
<evidence type="ECO:0000313" key="18">
    <source>
        <dbReference type="EMBL" id="KAB4452657.1"/>
    </source>
</evidence>
<dbReference type="PATRIC" id="fig|818.23.peg.2963"/>
<dbReference type="NCBIfam" id="NF008035">
    <property type="entry name" value="PRK10767.1"/>
    <property type="match status" value="1"/>
</dbReference>
<evidence type="ECO:0000313" key="30">
    <source>
        <dbReference type="Proteomes" id="UP000460317"/>
    </source>
</evidence>
<evidence type="ECO:0000313" key="25">
    <source>
        <dbReference type="EMBL" id="UYU72166.1"/>
    </source>
</evidence>
<organism evidence="19 28">
    <name type="scientific">Bacteroides thetaiotaomicron</name>
    <dbReference type="NCBI Taxonomy" id="818"/>
    <lineage>
        <taxon>Bacteria</taxon>
        <taxon>Pseudomonadati</taxon>
        <taxon>Bacteroidota</taxon>
        <taxon>Bacteroidia</taxon>
        <taxon>Bacteroidales</taxon>
        <taxon>Bacteroidaceae</taxon>
        <taxon>Bacteroides</taxon>
    </lineage>
</organism>
<comment type="domain">
    <text evidence="12">The J domain is necessary and sufficient to stimulate DnaK ATPase activity. Zinc center 1 plays an important role in the autonomous, DnaK-independent chaperone activity of DnaJ. Zinc center 2 is essential for interaction with DnaK and for DnaJ activity.</text>
</comment>
<dbReference type="InterPro" id="IPR036410">
    <property type="entry name" value="HSP_DnaJ_Cys-rich_dom_sf"/>
</dbReference>
<evidence type="ECO:0000259" key="15">
    <source>
        <dbReference type="PROSITE" id="PS51188"/>
    </source>
</evidence>
<dbReference type="InterPro" id="IPR001623">
    <property type="entry name" value="DnaJ_domain"/>
</dbReference>
<dbReference type="InterPro" id="IPR012724">
    <property type="entry name" value="DnaJ"/>
</dbReference>
<accession>A0A0P0FG94</accession>
<feature type="repeat" description="CXXCXGXG motif" evidence="12">
    <location>
        <begin position="167"/>
        <end position="174"/>
    </location>
</feature>
<dbReference type="SUPFAM" id="SSF49493">
    <property type="entry name" value="HSP40/DnaJ peptide-binding domain"/>
    <property type="match status" value="2"/>
</dbReference>
<feature type="binding site" evidence="12">
    <location>
        <position position="213"/>
    </location>
    <ligand>
        <name>Zn(2+)</name>
        <dbReference type="ChEBI" id="CHEBI:29105"/>
        <label>2</label>
    </ligand>
</feature>
<comment type="function">
    <text evidence="9 12">Participates actively in the response to hyperosmotic and heat shock by preventing the aggregation of stress-denatured proteins and by disaggregating proteins, also in an autonomous, DnaK-independent fashion. Unfolded proteins bind initially to DnaJ; upon interaction with the DnaJ-bound protein, DnaK hydrolyzes its bound ATP, resulting in the formation of a stable complex. GrpE releases ADP from DnaK; ATP binding to DnaK triggers the release of the substrate protein, thus completing the reaction cycle. Several rounds of ATP-dependent interactions between DnaJ, DnaK and GrpE are required for fully efficient folding. Also involved, together with DnaK and GrpE, in the DNA replication of plasmids through activation of initiation proteins.</text>
</comment>
<keyword evidence="3 12" id="KW-0479">Metal-binding</keyword>
<dbReference type="EMBL" id="WCRS01000019">
    <property type="protein sequence ID" value="KAB4470161.1"/>
    <property type="molecule type" value="Genomic_DNA"/>
</dbReference>
<reference evidence="22" key="6">
    <citation type="submission" date="2021-07" db="EMBL/GenBank/DDBJ databases">
        <title>Comparative genomics of Bacteroides fragilis group isolates reveals species-dependent resistance mechanisms and validates clinical tools for resistance prediction.</title>
        <authorList>
            <person name="Wallace M.J."/>
            <person name="Jean S."/>
            <person name="Wallace M.A."/>
            <person name="Carey-Ann B.D."/>
            <person name="Dantas G."/>
        </authorList>
    </citation>
    <scope>NUCLEOTIDE SEQUENCE</scope>
    <source>
        <strain evidence="22">BJH_160</strain>
    </source>
</reference>
<evidence type="ECO:0000313" key="26">
    <source>
        <dbReference type="Proteomes" id="UP000095576"/>
    </source>
</evidence>
<dbReference type="AlphaFoldDB" id="A0A0P0FG94"/>
<feature type="repeat" description="CXXCXGXG motif" evidence="12">
    <location>
        <begin position="224"/>
        <end position="231"/>
    </location>
</feature>
<evidence type="ECO:0000313" key="16">
    <source>
        <dbReference type="EMBL" id="BCA49805.1"/>
    </source>
</evidence>
<protein>
    <recommendedName>
        <fullName evidence="11 12">Chaperone protein DnaJ</fullName>
    </recommendedName>
</protein>
<evidence type="ECO:0000256" key="11">
    <source>
        <dbReference type="ARBA" id="ARBA00067609"/>
    </source>
</evidence>
<dbReference type="EMBL" id="WCSB01000008">
    <property type="protein sequence ID" value="KAB4452657.1"/>
    <property type="molecule type" value="Genomic_DNA"/>
</dbReference>
<reference evidence="28 29" key="3">
    <citation type="journal article" date="2019" name="Nat. Med.">
        <title>A library of human gut bacterial isolates paired with longitudinal multiomics data enables mechanistic microbiome research.</title>
        <authorList>
            <person name="Poyet M."/>
            <person name="Groussin M."/>
            <person name="Gibbons S.M."/>
            <person name="Avila-Pacheco J."/>
            <person name="Jiang X."/>
            <person name="Kearney S.M."/>
            <person name="Perrotta A.R."/>
            <person name="Berdy B."/>
            <person name="Zhao S."/>
            <person name="Lieberman T.D."/>
            <person name="Swanson P.K."/>
            <person name="Smith M."/>
            <person name="Roesemann S."/>
            <person name="Alexander J.E."/>
            <person name="Rich S.A."/>
            <person name="Livny J."/>
            <person name="Vlamakis H."/>
            <person name="Clish C."/>
            <person name="Bullock K."/>
            <person name="Deik A."/>
            <person name="Scott J."/>
            <person name="Pierce K.A."/>
            <person name="Xavier R.J."/>
            <person name="Alm E.J."/>
        </authorList>
    </citation>
    <scope>NUCLEOTIDE SEQUENCE [LARGE SCALE GENOMIC DNA]</scope>
    <source>
        <strain evidence="20 31">BIOML-A156</strain>
        <strain evidence="19 28">BIOML-A160</strain>
        <strain evidence="21 29">BIOML-A162</strain>
        <strain evidence="18 30">BIOML-A165</strain>
    </source>
</reference>
<dbReference type="SUPFAM" id="SSF46565">
    <property type="entry name" value="Chaperone J-domain"/>
    <property type="match status" value="1"/>
</dbReference>
<keyword evidence="6 12" id="KW-0862">Zinc</keyword>
<dbReference type="NCBIfam" id="TIGR02349">
    <property type="entry name" value="DnaJ_bact"/>
    <property type="match status" value="1"/>
</dbReference>
<dbReference type="Proteomes" id="UP000436858">
    <property type="component" value="Unassembled WGS sequence"/>
</dbReference>
<feature type="domain" description="J" evidence="14">
    <location>
        <begin position="6"/>
        <end position="71"/>
    </location>
</feature>
<reference evidence="25" key="5">
    <citation type="submission" date="2021-06" db="EMBL/GenBank/DDBJ databases">
        <title>Interrogation of the integrated mobile genetic elements in gut-associated Bacteroides with a consensus prediction approach.</title>
        <authorList>
            <person name="Campbell D.E."/>
            <person name="Leigh J.R."/>
            <person name="Kim T."/>
            <person name="England W."/>
            <person name="Whitaker R.J."/>
            <person name="Degnan P.H."/>
        </authorList>
    </citation>
    <scope>NUCLEOTIDE SEQUENCE</scope>
    <source>
        <strain evidence="25">VPI-BTDOT2</strain>
    </source>
</reference>
<evidence type="ECO:0000313" key="31">
    <source>
        <dbReference type="Proteomes" id="UP000488521"/>
    </source>
</evidence>
<dbReference type="EMBL" id="QROV01000017">
    <property type="protein sequence ID" value="RHL57071.1"/>
    <property type="molecule type" value="Genomic_DNA"/>
</dbReference>
<evidence type="ECO:0000256" key="4">
    <source>
        <dbReference type="ARBA" id="ARBA00022737"/>
    </source>
</evidence>
<comment type="subunit">
    <text evidence="12">Homodimer.</text>
</comment>
<evidence type="ECO:0000313" key="20">
    <source>
        <dbReference type="EMBL" id="KAB4470161.1"/>
    </source>
</evidence>
<dbReference type="CDD" id="cd10747">
    <property type="entry name" value="DnaJ_C"/>
    <property type="match status" value="1"/>
</dbReference>
<reference evidence="23" key="7">
    <citation type="submission" date="2022-10" db="EMBL/GenBank/DDBJ databases">
        <title>Human gut microbiome strain richness.</title>
        <authorList>
            <person name="Chen-Liaw A."/>
        </authorList>
    </citation>
    <scope>NUCLEOTIDE SEQUENCE</scope>
    <source>
        <strain evidence="23">1001283st1_A3_1001283B150304_161114</strain>
    </source>
</reference>
<dbReference type="GO" id="GO:0008270">
    <property type="term" value="F:zinc ion binding"/>
    <property type="evidence" value="ECO:0007669"/>
    <property type="project" value="UniProtKB-UniRule"/>
</dbReference>
<evidence type="ECO:0000313" key="32">
    <source>
        <dbReference type="Proteomes" id="UP000500882"/>
    </source>
</evidence>
<feature type="repeat" description="CXXCXGXG motif" evidence="12">
    <location>
        <begin position="210"/>
        <end position="217"/>
    </location>
</feature>
<evidence type="ECO:0000256" key="13">
    <source>
        <dbReference type="PROSITE-ProRule" id="PRU00546"/>
    </source>
</evidence>
<dbReference type="Pfam" id="PF01556">
    <property type="entry name" value="DnaJ_C"/>
    <property type="match status" value="1"/>
</dbReference>
<feature type="binding site" evidence="12">
    <location>
        <position position="170"/>
    </location>
    <ligand>
        <name>Zn(2+)</name>
        <dbReference type="ChEBI" id="CHEBI:29105"/>
        <label>1</label>
    </ligand>
</feature>
<dbReference type="Proteomes" id="UP000095576">
    <property type="component" value="Unassembled WGS sequence"/>
</dbReference>
<evidence type="ECO:0000313" key="29">
    <source>
        <dbReference type="Proteomes" id="UP000436858"/>
    </source>
</evidence>
<dbReference type="RefSeq" id="WP_008763399.1">
    <property type="nucleotide sequence ID" value="NZ_AP022660.1"/>
</dbReference>
<dbReference type="PROSITE" id="PS51188">
    <property type="entry name" value="ZF_CR"/>
    <property type="match status" value="1"/>
</dbReference>
<accession>C6IF03</accession>
<dbReference type="EMBL" id="WCRY01000014">
    <property type="protein sequence ID" value="KAB4480360.1"/>
    <property type="molecule type" value="Genomic_DNA"/>
</dbReference>
<reference evidence="16 32" key="4">
    <citation type="submission" date="2020-02" db="EMBL/GenBank/DDBJ databases">
        <title>Whole-genome sequencing and comparative analysis of the genomes of Bacteroides thetaiotaomicron and Escherichia coli isolated from a healthy resident in Vietnam.</title>
        <authorList>
            <person name="Mohsin M."/>
            <person name="Tanaka K."/>
            <person name="Kawahara R."/>
            <person name="Kondo S."/>
            <person name="Noguchi H."/>
            <person name="Motooka D."/>
            <person name="Nakamura S."/>
            <person name="Khong D.T."/>
            <person name="Nguyen T.N."/>
            <person name="Tran H.T."/>
            <person name="Yamamoto Y."/>
        </authorList>
    </citation>
    <scope>NUCLEOTIDE SEQUENCE [LARGE SCALE GENOMIC DNA]</scope>
    <source>
        <strain evidence="16 32">F9-2</strain>
    </source>
</reference>
<dbReference type="Pfam" id="PF00226">
    <property type="entry name" value="DnaJ"/>
    <property type="match status" value="1"/>
</dbReference>
<dbReference type="FunFam" id="1.10.287.110:FF:000034">
    <property type="entry name" value="Chaperone protein DnaJ"/>
    <property type="match status" value="1"/>
</dbReference>
<evidence type="ECO:0000313" key="24">
    <source>
        <dbReference type="EMBL" id="RHL57071.1"/>
    </source>
</evidence>
<dbReference type="EMBL" id="CP083681">
    <property type="protein sequence ID" value="UYU72166.1"/>
    <property type="molecule type" value="Genomic_DNA"/>
</dbReference>
<dbReference type="InterPro" id="IPR036869">
    <property type="entry name" value="J_dom_sf"/>
</dbReference>
<dbReference type="EMBL" id="AP022660">
    <property type="protein sequence ID" value="BCA49805.1"/>
    <property type="molecule type" value="Genomic_DNA"/>
</dbReference>
<dbReference type="Proteomes" id="UP000283616">
    <property type="component" value="Unassembled WGS sequence"/>
</dbReference>
<dbReference type="Proteomes" id="UP000488521">
    <property type="component" value="Unassembled WGS sequence"/>
</dbReference>
<evidence type="ECO:0000313" key="17">
    <source>
        <dbReference type="EMBL" id="CUP74614.1"/>
    </source>
</evidence>
<dbReference type="PRINTS" id="PR00625">
    <property type="entry name" value="JDOMAIN"/>
</dbReference>
<dbReference type="OMA" id="MATDYYA"/>
<dbReference type="SMART" id="SM00271">
    <property type="entry name" value="DnaJ"/>
    <property type="match status" value="1"/>
</dbReference>
<keyword evidence="8 12" id="KW-0143">Chaperone</keyword>
<evidence type="ECO:0000256" key="12">
    <source>
        <dbReference type="HAMAP-Rule" id="MF_01152"/>
    </source>
</evidence>
<dbReference type="GO" id="GO:0051082">
    <property type="term" value="F:unfolded protein binding"/>
    <property type="evidence" value="ECO:0007669"/>
    <property type="project" value="UniProtKB-UniRule"/>
</dbReference>
<feature type="repeat" description="CXXCXGXG motif" evidence="12">
    <location>
        <begin position="184"/>
        <end position="191"/>
    </location>
</feature>
<dbReference type="CDD" id="cd06257">
    <property type="entry name" value="DnaJ"/>
    <property type="match status" value="1"/>
</dbReference>
<dbReference type="SMR" id="A0A0P0FG94"/>
<gene>
    <name evidence="12 19" type="primary">dnaJ</name>
    <name evidence="16" type="ORF">BatF92_17470</name>
    <name evidence="24" type="ORF">DW011_14950</name>
    <name evidence="17" type="ORF">ERS852511_03083</name>
    <name evidence="20" type="ORF">GAN59_20285</name>
    <name evidence="19" type="ORF">GAN75_04750</name>
    <name evidence="21" type="ORF">GAN91_14985</name>
    <name evidence="18" type="ORF">GAN93_11175</name>
    <name evidence="22" type="ORF">K0H07_11640</name>
    <name evidence="25" type="ORF">KQP59_03365</name>
    <name evidence="23" type="ORF">PO127_01030</name>
</gene>
<dbReference type="Proteomes" id="UP000436825">
    <property type="component" value="Unassembled WGS sequence"/>
</dbReference>
<evidence type="ECO:0000313" key="22">
    <source>
        <dbReference type="EMBL" id="MCE9237798.1"/>
    </source>
</evidence>
<comment type="cofactor">
    <cofactor evidence="12">
        <name>Zn(2+)</name>
        <dbReference type="ChEBI" id="CHEBI:29105"/>
    </cofactor>
    <text evidence="12">Binds 2 Zn(2+) ions per monomer.</text>
</comment>
<evidence type="ECO:0000256" key="2">
    <source>
        <dbReference type="ARBA" id="ARBA00022705"/>
    </source>
</evidence>